<reference evidence="2 4" key="2">
    <citation type="submission" date="2020-12" db="EMBL/GenBank/DDBJ databases">
        <title>FDA dAtabase for Regulatory Grade micrObial Sequences (FDA-ARGOS): Supporting development and validation of Infectious Disease Dx tests.</title>
        <authorList>
            <person name="Sproer C."/>
            <person name="Gronow S."/>
            <person name="Severitt S."/>
            <person name="Schroder I."/>
            <person name="Tallon L."/>
            <person name="Sadzewicz L."/>
            <person name="Zhao X."/>
            <person name="Boylan J."/>
            <person name="Ott S."/>
            <person name="Bowen H."/>
            <person name="Vavikolanu K."/>
            <person name="Mehta A."/>
            <person name="Aluvathingal J."/>
            <person name="Nadendla S."/>
            <person name="Lowell S."/>
            <person name="Myers T."/>
            <person name="Yan Y."/>
            <person name="Sichtig H."/>
        </authorList>
    </citation>
    <scope>NUCLEOTIDE SEQUENCE [LARGE SCALE GENOMIC DNA]</scope>
    <source>
        <strain evidence="2 4">FDAARGOS_881</strain>
    </source>
</reference>
<evidence type="ECO:0000313" key="2">
    <source>
        <dbReference type="EMBL" id="QPT10737.1"/>
    </source>
</evidence>
<dbReference type="Proteomes" id="UP000550136">
    <property type="component" value="Unassembled WGS sequence"/>
</dbReference>
<organism evidence="1 3">
    <name type="scientific">Sphingomonas paucimobilis</name>
    <name type="common">Pseudomonas paucimobilis</name>
    <dbReference type="NCBI Taxonomy" id="13689"/>
    <lineage>
        <taxon>Bacteria</taxon>
        <taxon>Pseudomonadati</taxon>
        <taxon>Pseudomonadota</taxon>
        <taxon>Alphaproteobacteria</taxon>
        <taxon>Sphingomonadales</taxon>
        <taxon>Sphingomonadaceae</taxon>
        <taxon>Sphingomonas</taxon>
    </lineage>
</organism>
<gene>
    <name evidence="1" type="ORF">HKX06_11785</name>
    <name evidence="2" type="ORF">I6G38_13550</name>
</gene>
<dbReference type="EMBL" id="CP065713">
    <property type="protein sequence ID" value="QPT10737.1"/>
    <property type="molecule type" value="Genomic_DNA"/>
</dbReference>
<protein>
    <submittedName>
        <fullName evidence="1">Uncharacterized protein</fullName>
    </submittedName>
</protein>
<dbReference type="AlphaFoldDB" id="A0A411LNB1"/>
<accession>A0A411LNB1</accession>
<evidence type="ECO:0000313" key="4">
    <source>
        <dbReference type="Proteomes" id="UP000594836"/>
    </source>
</evidence>
<dbReference type="Proteomes" id="UP000594836">
    <property type="component" value="Chromosome"/>
</dbReference>
<evidence type="ECO:0000313" key="1">
    <source>
        <dbReference type="EMBL" id="NNG58048.1"/>
    </source>
</evidence>
<dbReference type="EMBL" id="JABEOU010000033">
    <property type="protein sequence ID" value="NNG58048.1"/>
    <property type="molecule type" value="Genomic_DNA"/>
</dbReference>
<reference evidence="1 3" key="1">
    <citation type="submission" date="2020-05" db="EMBL/GenBank/DDBJ databases">
        <title>Draft Genome Sequences of Sphingomonas sp. Isolated from the International Space Station.</title>
        <authorList>
            <person name="Bijlani S."/>
            <person name="Singh N.K."/>
            <person name="Mason C.E."/>
            <person name="Wang C.C."/>
            <person name="Venkateswaran K."/>
        </authorList>
    </citation>
    <scope>NUCLEOTIDE SEQUENCE [LARGE SCALE GENOMIC DNA]</scope>
    <source>
        <strain evidence="1 3">FKI-L5-BR-P1</strain>
    </source>
</reference>
<evidence type="ECO:0000313" key="3">
    <source>
        <dbReference type="Proteomes" id="UP000550136"/>
    </source>
</evidence>
<proteinExistence type="predicted"/>
<name>A0A411LNB1_SPHPI</name>
<sequence length="113" mass="11971">MLGALGASTVVAIRPALAQTTGSVLTCEIPIPDQARAGSYIALDGSTVPARTLFAFAPPSRPYTGEEVKRALQGGMLPNTNYFSNQAYLNYIRRLQRGQGGFTCYASLQMPGG</sequence>
<dbReference type="OrthoDB" id="7448392at2"/>